<feature type="domain" description="AsmA" evidence="1">
    <location>
        <begin position="401"/>
        <end position="651"/>
    </location>
</feature>
<dbReference type="Proteomes" id="UP001596411">
    <property type="component" value="Unassembled WGS sequence"/>
</dbReference>
<dbReference type="RefSeq" id="WP_346063645.1">
    <property type="nucleotide sequence ID" value="NZ_BAAADR010000021.1"/>
</dbReference>
<protein>
    <submittedName>
        <fullName evidence="2">AsmA family protein</fullName>
    </submittedName>
</protein>
<feature type="domain" description="AsmA" evidence="1">
    <location>
        <begin position="1"/>
        <end position="271"/>
    </location>
</feature>
<organism evidence="2 3">
    <name type="scientific">Halomonas salifodinae</name>
    <dbReference type="NCBI Taxonomy" id="438745"/>
    <lineage>
        <taxon>Bacteria</taxon>
        <taxon>Pseudomonadati</taxon>
        <taxon>Pseudomonadota</taxon>
        <taxon>Gammaproteobacteria</taxon>
        <taxon>Oceanospirillales</taxon>
        <taxon>Halomonadaceae</taxon>
        <taxon>Halomonas</taxon>
    </lineage>
</organism>
<dbReference type="PANTHER" id="PTHR30441:SF4">
    <property type="entry name" value="PROTEIN ASMA"/>
    <property type="match status" value="1"/>
</dbReference>
<evidence type="ECO:0000313" key="2">
    <source>
        <dbReference type="EMBL" id="MFC7090295.1"/>
    </source>
</evidence>
<accession>A0ABW2EW95</accession>
<proteinExistence type="predicted"/>
<comment type="caution">
    <text evidence="2">The sequence shown here is derived from an EMBL/GenBank/DDBJ whole genome shotgun (WGS) entry which is preliminary data.</text>
</comment>
<dbReference type="InterPro" id="IPR052894">
    <property type="entry name" value="AsmA-related"/>
</dbReference>
<name>A0ABW2EW95_9GAMM</name>
<dbReference type="PANTHER" id="PTHR30441">
    <property type="entry name" value="DUF748 DOMAIN-CONTAINING PROTEIN"/>
    <property type="match status" value="1"/>
</dbReference>
<dbReference type="InterPro" id="IPR007844">
    <property type="entry name" value="AsmA"/>
</dbReference>
<sequence>MRALLRALLAVVGVLGLVMVAAVIYVTTFFDPNDLKPRLIQVVRDQSGLELALEGPLSWSFYPRLGVSVSEAEAWLPEQALEEAPFVAFSQAEVSLAFTPLLRGMIAIEGLTLDGMRLNLERDAEGRGNWETLLERLDGEEAAERVLAPAAAGLAPGDAGMAVALNIASVQLRDGRVSFEDRQQALHLYAEALQVTGTQVNPSRAFPLRGGFTLRTYPEDHQAQDAPLYTSEVGFDGRVRLGLGDGRYQLENASLTTRTELAELEGHRQRVDLSLAELVAEPALGRYRAEGGRLELGLSHPELGKTELPLSFAFVADADLGAQEVMLRELQLEGPDGLRLSGNLTASELFEAPQYTGQVSLAPLSLRPWLSRFDVLPETRDDNVFTDVALTSPLRGDPSRLELTNLTLVLDGATFTGRLGGQLDGSALGFDLQGDRFDLDRYLPAETVPEAQAALPGVAPAHAEDDEAGALSLEWLQGLDLDGQLSLGQLEAFALELDEVRLVLAGEGQRHRLERLEARLYDGTLEASGGLDQRETPVRWSLTPRLERVRVAPVYEALLEETSPLRGRLNLEGELTTRGDRIERWPNHLNGRLALDIEDGAMLDVNVSRQMCELVATLEGEQSQRQWSDETRFERAQAGLVIRDGVVHNEDLDIAVPGIVLGGQGELNLVTRRFDYAARAHFVDTADAACSVNPRLERVPLPVRCVGSLDEASGDWCRFDRQAFRDAVAGLVRDEAADRVSREVERRLDDATQGLEERLGEGAGEELRDTLRGLFD</sequence>
<evidence type="ECO:0000313" key="3">
    <source>
        <dbReference type="Proteomes" id="UP001596411"/>
    </source>
</evidence>
<keyword evidence="3" id="KW-1185">Reference proteome</keyword>
<dbReference type="EMBL" id="JBHSZP010000024">
    <property type="protein sequence ID" value="MFC7090295.1"/>
    <property type="molecule type" value="Genomic_DNA"/>
</dbReference>
<dbReference type="Pfam" id="PF05170">
    <property type="entry name" value="AsmA"/>
    <property type="match status" value="2"/>
</dbReference>
<reference evidence="3" key="1">
    <citation type="journal article" date="2019" name="Int. J. Syst. Evol. Microbiol.">
        <title>The Global Catalogue of Microorganisms (GCM) 10K type strain sequencing project: providing services to taxonomists for standard genome sequencing and annotation.</title>
        <authorList>
            <consortium name="The Broad Institute Genomics Platform"/>
            <consortium name="The Broad Institute Genome Sequencing Center for Infectious Disease"/>
            <person name="Wu L."/>
            <person name="Ma J."/>
        </authorList>
    </citation>
    <scope>NUCLEOTIDE SEQUENCE [LARGE SCALE GENOMIC DNA]</scope>
    <source>
        <strain evidence="3">CGMCC 1.13666</strain>
    </source>
</reference>
<gene>
    <name evidence="2" type="ORF">ACFQH5_12135</name>
</gene>
<evidence type="ECO:0000259" key="1">
    <source>
        <dbReference type="Pfam" id="PF05170"/>
    </source>
</evidence>